<evidence type="ECO:0000313" key="1">
    <source>
        <dbReference type="EMBL" id="GJJ72296.1"/>
    </source>
</evidence>
<dbReference type="AlphaFoldDB" id="A0A9P3LVL8"/>
<evidence type="ECO:0000313" key="2">
    <source>
        <dbReference type="Proteomes" id="UP000827284"/>
    </source>
</evidence>
<dbReference type="InterPro" id="IPR032675">
    <property type="entry name" value="LRR_dom_sf"/>
</dbReference>
<dbReference type="OrthoDB" id="3241014at2759"/>
<dbReference type="Proteomes" id="UP000827284">
    <property type="component" value="Unassembled WGS sequence"/>
</dbReference>
<organism evidence="1 2">
    <name type="scientific">Entomortierella parvispora</name>
    <dbReference type="NCBI Taxonomy" id="205924"/>
    <lineage>
        <taxon>Eukaryota</taxon>
        <taxon>Fungi</taxon>
        <taxon>Fungi incertae sedis</taxon>
        <taxon>Mucoromycota</taxon>
        <taxon>Mortierellomycotina</taxon>
        <taxon>Mortierellomycetes</taxon>
        <taxon>Mortierellales</taxon>
        <taxon>Mortierellaceae</taxon>
        <taxon>Entomortierella</taxon>
    </lineage>
</organism>
<protein>
    <submittedName>
        <fullName evidence="1">Uncharacterized protein</fullName>
    </submittedName>
</protein>
<proteinExistence type="predicted"/>
<dbReference type="SUPFAM" id="SSF52047">
    <property type="entry name" value="RNI-like"/>
    <property type="match status" value="1"/>
</dbReference>
<comment type="caution">
    <text evidence="1">The sequence shown here is derived from an EMBL/GenBank/DDBJ whole genome shotgun (WGS) entry which is preliminary data.</text>
</comment>
<reference evidence="1" key="2">
    <citation type="journal article" date="2022" name="Microbiol. Resour. Announc.">
        <title>Whole-Genome Sequence of Entomortierella parvispora E1425, a Mucoromycotan Fungus Associated with Burkholderiaceae-Related Endosymbiotic Bacteria.</title>
        <authorList>
            <person name="Herlambang A."/>
            <person name="Guo Y."/>
            <person name="Takashima Y."/>
            <person name="Narisawa K."/>
            <person name="Ohta H."/>
            <person name="Nishizawa T."/>
        </authorList>
    </citation>
    <scope>NUCLEOTIDE SEQUENCE</scope>
    <source>
        <strain evidence="1">E1425</strain>
    </source>
</reference>
<sequence>MGRHFRQPMTEDFIRQHAPLVERLSIRVDPQHYQQVNGNLHEELCLRTIDFPKLTSLDIGIQKGVAYLDSQTRDMAYLTSELFRLMLESSSALNNGGQGLPMLQVLKITDFHFKFLPRDWMTLWETLWSRLQVLSLIGLWWEEYQVFPEEDNMDDSDDENMMTQWNRQDELCDPEKMEDLAKRLGPSLTMRELTLVNRGSQENSALYAIQKWMVEQCPNVVRLEWSVTWRIRSDEKPLAMMRDLIVSGRQEDPPQFQKLETLALPAKFNEDEFLDLAKAMPRMTELNFFGTRHFDGSAWLLFKIATPHHLNTIRVVDVSWSGLNAMVMLDILCSLPRLEDFRGDYVADRDLQNDPRPWACRKTLKRLSLDFNITSQRRLLAQRMILGRLAELEQLEDLIVSDSHLRLDLSKPKGMLESLKALKNLKRLSLGTRREHFNCDWGLAEIAWVRENCPKLKYVDRVHYKEEVGEEDRFPPAPQ</sequence>
<accession>A0A9P3LVL8</accession>
<name>A0A9P3LVL8_9FUNG</name>
<keyword evidence="2" id="KW-1185">Reference proteome</keyword>
<reference evidence="1" key="1">
    <citation type="submission" date="2021-11" db="EMBL/GenBank/DDBJ databases">
        <authorList>
            <person name="Herlambang A."/>
            <person name="Guo Y."/>
            <person name="Takashima Y."/>
            <person name="Nishizawa T."/>
        </authorList>
    </citation>
    <scope>NUCLEOTIDE SEQUENCE</scope>
    <source>
        <strain evidence="1">E1425</strain>
    </source>
</reference>
<dbReference type="EMBL" id="BQFW01000006">
    <property type="protein sequence ID" value="GJJ72296.1"/>
    <property type="molecule type" value="Genomic_DNA"/>
</dbReference>
<dbReference type="Gene3D" id="3.80.10.10">
    <property type="entry name" value="Ribonuclease Inhibitor"/>
    <property type="match status" value="1"/>
</dbReference>
<gene>
    <name evidence="1" type="ORF">EMPS_04653</name>
</gene>